<reference evidence="1 2" key="2">
    <citation type="submission" date="2016-03" db="EMBL/GenBank/DDBJ databases">
        <title>New uncultured bacterium of the family Gallionellaceae from acid mine drainage: description and reconstruction of genome based on metagenomic analysis of microbial community.</title>
        <authorList>
            <person name="Kadnikov V."/>
            <person name="Ivasenko D."/>
            <person name="Beletsky A."/>
            <person name="Mardanov A."/>
            <person name="Danilova E."/>
            <person name="Pimenov N."/>
            <person name="Karnachuk O."/>
            <person name="Ravin N."/>
        </authorList>
    </citation>
    <scope>NUCLEOTIDE SEQUENCE [LARGE SCALE GENOMIC DNA]</scope>
    <source>
        <strain evidence="1">ShG14-8</strain>
    </source>
</reference>
<evidence type="ECO:0000313" key="2">
    <source>
        <dbReference type="Proteomes" id="UP000070578"/>
    </source>
</evidence>
<gene>
    <name evidence="1" type="ORF">AWT59_2963</name>
</gene>
<organism evidence="1 2">
    <name type="scientific">Candidatus Gallionella acididurans</name>
    <dbReference type="NCBI Taxonomy" id="1796491"/>
    <lineage>
        <taxon>Bacteria</taxon>
        <taxon>Pseudomonadati</taxon>
        <taxon>Pseudomonadota</taxon>
        <taxon>Betaproteobacteria</taxon>
        <taxon>Nitrosomonadales</taxon>
        <taxon>Gallionellaceae</taxon>
        <taxon>Gallionella</taxon>
    </lineage>
</organism>
<sequence>MISKGNHSGVHPVVRGVWAELCNLEEMMQDHQAVKRITKRMPGFKSFRSAGKVLAGIELMHMNRKGQMTITEGVKRSFA</sequence>
<dbReference type="EMBL" id="LSLI01000121">
    <property type="protein sequence ID" value="KXS30915.1"/>
    <property type="molecule type" value="Genomic_DNA"/>
</dbReference>
<protein>
    <submittedName>
        <fullName evidence="1">Integrase</fullName>
    </submittedName>
</protein>
<dbReference type="Proteomes" id="UP000070578">
    <property type="component" value="Unassembled WGS sequence"/>
</dbReference>
<accession>A0A139BQC0</accession>
<reference evidence="1 2" key="1">
    <citation type="submission" date="2016-02" db="EMBL/GenBank/DDBJ databases">
        <authorList>
            <person name="Wen L."/>
            <person name="He K."/>
            <person name="Yang H."/>
        </authorList>
    </citation>
    <scope>NUCLEOTIDE SEQUENCE [LARGE SCALE GENOMIC DNA]</scope>
    <source>
        <strain evidence="1">ShG14-8</strain>
    </source>
</reference>
<comment type="caution">
    <text evidence="1">The sequence shown here is derived from an EMBL/GenBank/DDBJ whole genome shotgun (WGS) entry which is preliminary data.</text>
</comment>
<proteinExistence type="predicted"/>
<name>A0A139BQC0_9PROT</name>
<evidence type="ECO:0000313" key="1">
    <source>
        <dbReference type="EMBL" id="KXS30915.1"/>
    </source>
</evidence>
<dbReference type="AlphaFoldDB" id="A0A139BQC0"/>